<dbReference type="FunFam" id="3.40.50.11980:FF:000001">
    <property type="entry name" value="ZC3H12A isoform 1"/>
    <property type="match status" value="1"/>
</dbReference>
<dbReference type="GO" id="GO:0003729">
    <property type="term" value="F:mRNA binding"/>
    <property type="evidence" value="ECO:0007669"/>
    <property type="project" value="TreeGrafter"/>
</dbReference>
<dbReference type="GO" id="GO:0005634">
    <property type="term" value="C:nucleus"/>
    <property type="evidence" value="ECO:0007669"/>
    <property type="project" value="TreeGrafter"/>
</dbReference>
<sequence length="623" mass="70327">MRSSRKQKNRRIKRRSFAHQSTNRIHATPSSDSQIIVSSSTSLKGKRRKLKPRGSLKRLSKKEKLAARNIFAQKRKNKQSEATDLTGTSSTVVHEIAMPYETPLTAGSCHKRAGFKKFRDTTERRLKLRRNRLNRDGRDLPIPSTSQRITKKLLRAIRKRQLKNLNRTKQLEQRNNLKRKLNLPNNSSIKELHIGNISLEEGEIISDDEDKVTLPANNHIDDDDDCICIEPQIEQIIIDDDKPNTSRSRTKNNVTSGYVSLIQRMNDRSTDLQANVLTSTPHVARNSTQNLDDGFGNLSAMFFEDVSSVNTLQTISSEDTLTNYTKLSRLVRNPKTKSKKKNRIRKKSGDPTTVSEDVIILDDTANESTLKPTAPEEANQTHIDDSVIFICETAANSDKPAQALDFVPLHSDNVPNPIAMPVSPPRAPRRAAINSGLFTNSEKKQLTAYNNNTYNPNAGDPQAKEKLSAKRLILIDACNVAFNHALNKEFSVKGLKICIEYFEKMGHDVKAVVPQFRMHRCSDTAAMFELHSAGKIVVTPCKNLPGKFTISYDDRFILQLAAEMDAVIVSNDNYRDLINENTAFKKLIENRVIGFTWCNDLFMVAKDPYGKWGPSLHTILNRV</sequence>
<evidence type="ECO:0000313" key="4">
    <source>
        <dbReference type="Proteomes" id="UP000606786"/>
    </source>
</evidence>
<organism evidence="3 4">
    <name type="scientific">Ceratitis capitata</name>
    <name type="common">Mediterranean fruit fly</name>
    <name type="synonym">Tephritis capitata</name>
    <dbReference type="NCBI Taxonomy" id="7213"/>
    <lineage>
        <taxon>Eukaryota</taxon>
        <taxon>Metazoa</taxon>
        <taxon>Ecdysozoa</taxon>
        <taxon>Arthropoda</taxon>
        <taxon>Hexapoda</taxon>
        <taxon>Insecta</taxon>
        <taxon>Pterygota</taxon>
        <taxon>Neoptera</taxon>
        <taxon>Endopterygota</taxon>
        <taxon>Diptera</taxon>
        <taxon>Brachycera</taxon>
        <taxon>Muscomorpha</taxon>
        <taxon>Tephritoidea</taxon>
        <taxon>Tephritidae</taxon>
        <taxon>Ceratitis</taxon>
        <taxon>Ceratitis</taxon>
    </lineage>
</organism>
<dbReference type="GO" id="GO:0036464">
    <property type="term" value="C:cytoplasmic ribonucleoprotein granule"/>
    <property type="evidence" value="ECO:0007669"/>
    <property type="project" value="TreeGrafter"/>
</dbReference>
<feature type="compositionally biased region" description="Basic residues" evidence="1">
    <location>
        <begin position="333"/>
        <end position="346"/>
    </location>
</feature>
<dbReference type="PANTHER" id="PTHR12876:SF35">
    <property type="entry name" value="LD08718P-RELATED"/>
    <property type="match status" value="1"/>
</dbReference>
<dbReference type="InterPro" id="IPR021869">
    <property type="entry name" value="RNase_Zc3h12_NYN"/>
</dbReference>
<name>A0A811VDS3_CERCA</name>
<feature type="region of interest" description="Disordered" evidence="1">
    <location>
        <begin position="1"/>
        <end position="61"/>
    </location>
</feature>
<feature type="compositionally biased region" description="Basic residues" evidence="1">
    <location>
        <begin position="1"/>
        <end position="17"/>
    </location>
</feature>
<gene>
    <name evidence="3" type="ORF">CCAP1982_LOCUS21232</name>
</gene>
<dbReference type="KEGG" id="ccat:101452517"/>
<accession>A0A811VDS3</accession>
<dbReference type="Gene3D" id="3.40.50.11980">
    <property type="match status" value="1"/>
</dbReference>
<feature type="compositionally biased region" description="Polar residues" evidence="1">
    <location>
        <begin position="18"/>
        <end position="29"/>
    </location>
</feature>
<feature type="compositionally biased region" description="Basic residues" evidence="1">
    <location>
        <begin position="44"/>
        <end position="61"/>
    </location>
</feature>
<evidence type="ECO:0000259" key="2">
    <source>
        <dbReference type="Pfam" id="PF11977"/>
    </source>
</evidence>
<evidence type="ECO:0000313" key="3">
    <source>
        <dbReference type="EMBL" id="CAD7013161.1"/>
    </source>
</evidence>
<feature type="region of interest" description="Disordered" evidence="1">
    <location>
        <begin position="333"/>
        <end position="356"/>
    </location>
</feature>
<dbReference type="InterPro" id="IPR051101">
    <property type="entry name" value="ZC3H12/N4BP1_RNase_Reg"/>
</dbReference>
<reference evidence="3" key="1">
    <citation type="submission" date="2020-11" db="EMBL/GenBank/DDBJ databases">
        <authorList>
            <person name="Whitehead M."/>
        </authorList>
    </citation>
    <scope>NUCLEOTIDE SEQUENCE</scope>
    <source>
        <strain evidence="3">EGII</strain>
    </source>
</reference>
<dbReference type="Proteomes" id="UP000606786">
    <property type="component" value="Unassembled WGS sequence"/>
</dbReference>
<dbReference type="OrthoDB" id="392925at2759"/>
<proteinExistence type="predicted"/>
<dbReference type="CDD" id="cd18719">
    <property type="entry name" value="PIN_Zc3h12a-N4BP1-like"/>
    <property type="match status" value="1"/>
</dbReference>
<feature type="domain" description="RNase NYN" evidence="2">
    <location>
        <begin position="470"/>
        <end position="617"/>
    </location>
</feature>
<feature type="compositionally biased region" description="Low complexity" evidence="1">
    <location>
        <begin position="30"/>
        <end position="43"/>
    </location>
</feature>
<dbReference type="AlphaFoldDB" id="A0A811VDS3"/>
<protein>
    <submittedName>
        <fullName evidence="3">(Mediterranean fruit fly) hypothetical protein</fullName>
    </submittedName>
</protein>
<dbReference type="Pfam" id="PF11977">
    <property type="entry name" value="RNase_Zc3h12a"/>
    <property type="match status" value="1"/>
</dbReference>
<keyword evidence="4" id="KW-1185">Reference proteome</keyword>
<comment type="caution">
    <text evidence="3">The sequence shown here is derived from an EMBL/GenBank/DDBJ whole genome shotgun (WGS) entry which is preliminary data.</text>
</comment>
<evidence type="ECO:0000256" key="1">
    <source>
        <dbReference type="SAM" id="MobiDB-lite"/>
    </source>
</evidence>
<dbReference type="PANTHER" id="PTHR12876">
    <property type="entry name" value="N4BP1-RELATED"/>
    <property type="match status" value="1"/>
</dbReference>
<dbReference type="GO" id="GO:0004521">
    <property type="term" value="F:RNA endonuclease activity"/>
    <property type="evidence" value="ECO:0007669"/>
    <property type="project" value="TreeGrafter"/>
</dbReference>
<dbReference type="EMBL" id="CAJHJT010000056">
    <property type="protein sequence ID" value="CAD7013161.1"/>
    <property type="molecule type" value="Genomic_DNA"/>
</dbReference>